<feature type="transmembrane region" description="Helical" evidence="1">
    <location>
        <begin position="242"/>
        <end position="264"/>
    </location>
</feature>
<feature type="transmembrane region" description="Helical" evidence="1">
    <location>
        <begin position="7"/>
        <end position="27"/>
    </location>
</feature>
<dbReference type="AlphaFoldDB" id="A0A5B6URB4"/>
<feature type="transmembrane region" description="Helical" evidence="1">
    <location>
        <begin position="70"/>
        <end position="91"/>
    </location>
</feature>
<feature type="transmembrane region" description="Helical" evidence="1">
    <location>
        <begin position="201"/>
        <end position="222"/>
    </location>
</feature>
<keyword evidence="1" id="KW-1133">Transmembrane helix</keyword>
<keyword evidence="3" id="KW-1185">Reference proteome</keyword>
<dbReference type="EMBL" id="SMMG02000009">
    <property type="protein sequence ID" value="KAA3459993.1"/>
    <property type="molecule type" value="Genomic_DNA"/>
</dbReference>
<organism evidence="2 3">
    <name type="scientific">Gossypium australe</name>
    <dbReference type="NCBI Taxonomy" id="47621"/>
    <lineage>
        <taxon>Eukaryota</taxon>
        <taxon>Viridiplantae</taxon>
        <taxon>Streptophyta</taxon>
        <taxon>Embryophyta</taxon>
        <taxon>Tracheophyta</taxon>
        <taxon>Spermatophyta</taxon>
        <taxon>Magnoliopsida</taxon>
        <taxon>eudicotyledons</taxon>
        <taxon>Gunneridae</taxon>
        <taxon>Pentapetalae</taxon>
        <taxon>rosids</taxon>
        <taxon>malvids</taxon>
        <taxon>Malvales</taxon>
        <taxon>Malvaceae</taxon>
        <taxon>Malvoideae</taxon>
        <taxon>Gossypium</taxon>
    </lineage>
</organism>
<evidence type="ECO:0000313" key="2">
    <source>
        <dbReference type="EMBL" id="KAA3459993.1"/>
    </source>
</evidence>
<keyword evidence="1" id="KW-0812">Transmembrane</keyword>
<evidence type="ECO:0000313" key="3">
    <source>
        <dbReference type="Proteomes" id="UP000325315"/>
    </source>
</evidence>
<dbReference type="OrthoDB" id="761598at2759"/>
<feature type="transmembrane region" description="Helical" evidence="1">
    <location>
        <begin position="112"/>
        <end position="131"/>
    </location>
</feature>
<gene>
    <name evidence="2" type="ORF">EPI10_026703</name>
</gene>
<accession>A0A5B6URB4</accession>
<protein>
    <submittedName>
        <fullName evidence="2">DUF599 domain-containing protein</fullName>
    </submittedName>
</protein>
<dbReference type="PANTHER" id="PTHR31168:SF1">
    <property type="entry name" value="DUF599 FAMILY PROTEIN"/>
    <property type="match status" value="1"/>
</dbReference>
<name>A0A5B6URB4_9ROSI</name>
<comment type="caution">
    <text evidence="2">The sequence shown here is derived from an EMBL/GenBank/DDBJ whole genome shotgun (WGS) entry which is preliminary data.</text>
</comment>
<sequence length="479" mass="54668">MEKQYLDCVLVPMGILLMVAYHLWLLYRILKHPTKTVISINAINRRFWVQAMMEDGSKGVLAVQSLRNNIMASTLLASTAIMLSSLIAILMSGGSSASDRSSWFVFGDKSDLVYSIKFFSILFCFLVAFFLNLQSIRYYSHASILINVPLNKMSHRNQHLTLEYVANTVNRGSYFWSLGLRAFYFSFPLFLWIFGPLPMFFSCMALVFMLYFLDVTFQFGWAIGAVDDKGHNEDEELGVKQYLDWILVPMGILLMVTYHLWLLYRILKHPTKTVIGVNAINRRFWVQAMMEDGSKGVLAVQSLRNNIMASTLLASTAIMLSSLIAILMTSGSSDRSSWFLFGDRSEFAFSIKFFAILVCFMVAFLLNLQSIRYYSHASILINVPLKKMAHRHQHLTAEYVANTVNRGSYFWSLGLRSFYFSFPLFLWIFGPLPMFFSCIALVFLLYFLDITFKFGWAVGAVDDNGHNGDEELGASSTRP</sequence>
<dbReference type="InterPro" id="IPR006747">
    <property type="entry name" value="DUF599"/>
</dbReference>
<feature type="transmembrane region" description="Helical" evidence="1">
    <location>
        <begin position="347"/>
        <end position="368"/>
    </location>
</feature>
<feature type="transmembrane region" description="Helical" evidence="1">
    <location>
        <begin position="424"/>
        <end position="448"/>
    </location>
</feature>
<evidence type="ECO:0000256" key="1">
    <source>
        <dbReference type="SAM" id="Phobius"/>
    </source>
</evidence>
<reference evidence="3" key="1">
    <citation type="journal article" date="2019" name="Plant Biotechnol. J.">
        <title>Genome sequencing of the Australian wild diploid species Gossypium australe highlights disease resistance and delayed gland morphogenesis.</title>
        <authorList>
            <person name="Cai Y."/>
            <person name="Cai X."/>
            <person name="Wang Q."/>
            <person name="Wang P."/>
            <person name="Zhang Y."/>
            <person name="Cai C."/>
            <person name="Xu Y."/>
            <person name="Wang K."/>
            <person name="Zhou Z."/>
            <person name="Wang C."/>
            <person name="Geng S."/>
            <person name="Li B."/>
            <person name="Dong Q."/>
            <person name="Hou Y."/>
            <person name="Wang H."/>
            <person name="Ai P."/>
            <person name="Liu Z."/>
            <person name="Yi F."/>
            <person name="Sun M."/>
            <person name="An G."/>
            <person name="Cheng J."/>
            <person name="Zhang Y."/>
            <person name="Shi Q."/>
            <person name="Xie Y."/>
            <person name="Shi X."/>
            <person name="Chang Y."/>
            <person name="Huang F."/>
            <person name="Chen Y."/>
            <person name="Hong S."/>
            <person name="Mi L."/>
            <person name="Sun Q."/>
            <person name="Zhang L."/>
            <person name="Zhou B."/>
            <person name="Peng R."/>
            <person name="Zhang X."/>
            <person name="Liu F."/>
        </authorList>
    </citation>
    <scope>NUCLEOTIDE SEQUENCE [LARGE SCALE GENOMIC DNA]</scope>
    <source>
        <strain evidence="3">cv. PA1801</strain>
    </source>
</reference>
<feature type="transmembrane region" description="Helical" evidence="1">
    <location>
        <begin position="307"/>
        <end position="327"/>
    </location>
</feature>
<dbReference type="Proteomes" id="UP000325315">
    <property type="component" value="Unassembled WGS sequence"/>
</dbReference>
<keyword evidence="1" id="KW-0472">Membrane</keyword>
<dbReference type="Pfam" id="PF04654">
    <property type="entry name" value="DUF599"/>
    <property type="match status" value="2"/>
</dbReference>
<proteinExistence type="predicted"/>
<dbReference type="PANTHER" id="PTHR31168">
    <property type="entry name" value="OS02G0292800 PROTEIN"/>
    <property type="match status" value="1"/>
</dbReference>